<dbReference type="GO" id="GO:0035312">
    <property type="term" value="F:5'-3' DNA exonuclease activity"/>
    <property type="evidence" value="ECO:0007669"/>
    <property type="project" value="TreeGrafter"/>
</dbReference>
<dbReference type="InterPro" id="IPR003141">
    <property type="entry name" value="Pol/His_phosphatase_N"/>
</dbReference>
<dbReference type="GO" id="GO:0004534">
    <property type="term" value="F:5'-3' RNA exonuclease activity"/>
    <property type="evidence" value="ECO:0007669"/>
    <property type="project" value="TreeGrafter"/>
</dbReference>
<sequence>MKSLRRIFKSGVLIEAAMVAFLAFVLSFAGNALADQNILIYFDGHMHTTRSDGSGTVDDIKATAVARGLSAVIITDHCKSLTKAEWDSLVAETAAVSDGAFLALPGFEVTGSDGMFNRDHMLALGVSDPFVGDDAEELCPEEVWTSPENPYGTGPMYPENLTKWVDYIHSKGGVAVYNHPSGMVRTEYGVNCMEVYNQSHVDDVAGYAKLMGYSDEDAWGFGITLNNLTIYGERDINMPVMFPGYEDPIPMRNALYMATYMFSGVGQWLGTPLVPDGSPAVPLNSWDQLLLAYVNGSIDTPIFGLANTDSHNTGDPDSKVGVVKNGVYLRELSAAELYKAIKAGRSFATTGPSLAFDVNGELMGDTAYIFDGCATINLSVNSENPAAILAKIDIIKNGQIWKTIAPMAPAYSATLSDGVTENGYYRVEVTALDLGAGGYSFAWSNPVFVAIP</sequence>
<dbReference type="PANTHER" id="PTHR42924">
    <property type="entry name" value="EXONUCLEASE"/>
    <property type="match status" value="1"/>
</dbReference>
<evidence type="ECO:0000313" key="2">
    <source>
        <dbReference type="EMBL" id="RJP23925.1"/>
    </source>
</evidence>
<organism evidence="2 3">
    <name type="scientific">Abyssobacteria bacterium (strain SURF_5)</name>
    <dbReference type="NCBI Taxonomy" id="2093360"/>
    <lineage>
        <taxon>Bacteria</taxon>
        <taxon>Pseudomonadati</taxon>
        <taxon>Candidatus Hydrogenedentota</taxon>
        <taxon>Candidatus Abyssobacteria</taxon>
    </lineage>
</organism>
<dbReference type="PANTHER" id="PTHR42924:SF3">
    <property type="entry name" value="POLYMERASE_HISTIDINOL PHOSPHATASE N-TERMINAL DOMAIN-CONTAINING PROTEIN"/>
    <property type="match status" value="1"/>
</dbReference>
<dbReference type="SUPFAM" id="SSF89550">
    <property type="entry name" value="PHP domain-like"/>
    <property type="match status" value="1"/>
</dbReference>
<dbReference type="InterPro" id="IPR016195">
    <property type="entry name" value="Pol/histidinol_Pase-like"/>
</dbReference>
<gene>
    <name evidence="2" type="ORF">C4520_05640</name>
</gene>
<dbReference type="AlphaFoldDB" id="A0A3A4NZC7"/>
<comment type="caution">
    <text evidence="2">The sequence shown here is derived from an EMBL/GenBank/DDBJ whole genome shotgun (WGS) entry which is preliminary data.</text>
</comment>
<feature type="domain" description="Polymerase/histidinol phosphatase N-terminal" evidence="1">
    <location>
        <begin position="42"/>
        <end position="113"/>
    </location>
</feature>
<dbReference type="EMBL" id="QZKU01000042">
    <property type="protein sequence ID" value="RJP23925.1"/>
    <property type="molecule type" value="Genomic_DNA"/>
</dbReference>
<reference evidence="2 3" key="1">
    <citation type="journal article" date="2017" name="ISME J.">
        <title>Energy and carbon metabolisms in a deep terrestrial subsurface fluid microbial community.</title>
        <authorList>
            <person name="Momper L."/>
            <person name="Jungbluth S.P."/>
            <person name="Lee M.D."/>
            <person name="Amend J.P."/>
        </authorList>
    </citation>
    <scope>NUCLEOTIDE SEQUENCE [LARGE SCALE GENOMIC DNA]</scope>
    <source>
        <strain evidence="2">SURF_5</strain>
    </source>
</reference>
<dbReference type="Gene3D" id="3.20.20.140">
    <property type="entry name" value="Metal-dependent hydrolases"/>
    <property type="match status" value="1"/>
</dbReference>
<accession>A0A3A4NZC7</accession>
<dbReference type="Proteomes" id="UP000265882">
    <property type="component" value="Unassembled WGS sequence"/>
</dbReference>
<protein>
    <recommendedName>
        <fullName evidence="1">Polymerase/histidinol phosphatase N-terminal domain-containing protein</fullName>
    </recommendedName>
</protein>
<dbReference type="SMART" id="SM00481">
    <property type="entry name" value="POLIIIAc"/>
    <property type="match status" value="1"/>
</dbReference>
<evidence type="ECO:0000259" key="1">
    <source>
        <dbReference type="SMART" id="SM00481"/>
    </source>
</evidence>
<proteinExistence type="predicted"/>
<evidence type="ECO:0000313" key="3">
    <source>
        <dbReference type="Proteomes" id="UP000265882"/>
    </source>
</evidence>
<name>A0A3A4NZC7_ABYX5</name>
<dbReference type="InterPro" id="IPR052018">
    <property type="entry name" value="PHP_domain"/>
</dbReference>